<protein>
    <submittedName>
        <fullName evidence="1">Uncharacterized protein</fullName>
    </submittedName>
</protein>
<evidence type="ECO:0000313" key="1">
    <source>
        <dbReference type="EMBL" id="MBB4743597.1"/>
    </source>
</evidence>
<dbReference type="Proteomes" id="UP000546162">
    <property type="component" value="Unassembled WGS sequence"/>
</dbReference>
<reference evidence="1 2" key="1">
    <citation type="submission" date="2020-08" db="EMBL/GenBank/DDBJ databases">
        <title>Sequencing the genomes of 1000 actinobacteria strains.</title>
        <authorList>
            <person name="Klenk H.-P."/>
        </authorList>
    </citation>
    <scope>NUCLEOTIDE SEQUENCE [LARGE SCALE GENOMIC DNA]</scope>
    <source>
        <strain evidence="1 2">DSM 45809</strain>
    </source>
</reference>
<gene>
    <name evidence="1" type="ORF">BJY16_007056</name>
</gene>
<evidence type="ECO:0000313" key="2">
    <source>
        <dbReference type="Proteomes" id="UP000546162"/>
    </source>
</evidence>
<proteinExistence type="predicted"/>
<dbReference type="AlphaFoldDB" id="A0A7W7MB22"/>
<comment type="caution">
    <text evidence="1">The sequence shown here is derived from an EMBL/GenBank/DDBJ whole genome shotgun (WGS) entry which is preliminary data.</text>
</comment>
<sequence>MKTLTQVSYPRSLFHTSATATVDCLSGYASKLDVLALVRVDWKTKGYTITDDRTLDTDRGVLAGETTDGYKLDIETGTPDGFAVIINSPCFERP</sequence>
<accession>A0A7W7MB22</accession>
<keyword evidence="2" id="KW-1185">Reference proteome</keyword>
<name>A0A7W7MB22_9ACTN</name>
<dbReference type="EMBL" id="JACHNB010000001">
    <property type="protein sequence ID" value="MBB4743597.1"/>
    <property type="molecule type" value="Genomic_DNA"/>
</dbReference>
<dbReference type="RefSeq" id="WP_239177765.1">
    <property type="nucleotide sequence ID" value="NZ_BAABFG010000005.1"/>
</dbReference>
<organism evidence="1 2">
    <name type="scientific">Actinoplanes octamycinicus</name>
    <dbReference type="NCBI Taxonomy" id="135948"/>
    <lineage>
        <taxon>Bacteria</taxon>
        <taxon>Bacillati</taxon>
        <taxon>Actinomycetota</taxon>
        <taxon>Actinomycetes</taxon>
        <taxon>Micromonosporales</taxon>
        <taxon>Micromonosporaceae</taxon>
        <taxon>Actinoplanes</taxon>
    </lineage>
</organism>